<reference evidence="1 2" key="1">
    <citation type="journal article" date="2019" name="Fungal Biol. Biotechnol.">
        <title>Draft genome sequence of fastidious pathogen Ceratobasidium theobromae, which causes vascular-streak dieback in Theobroma cacao.</title>
        <authorList>
            <person name="Ali S.S."/>
            <person name="Asman A."/>
            <person name="Shao J."/>
            <person name="Firmansyah A.P."/>
            <person name="Susilo A.W."/>
            <person name="Rosmana A."/>
            <person name="McMahon P."/>
            <person name="Junaid M."/>
            <person name="Guest D."/>
            <person name="Kheng T.Y."/>
            <person name="Meinhardt L.W."/>
            <person name="Bailey B.A."/>
        </authorList>
    </citation>
    <scope>NUCLEOTIDE SEQUENCE [LARGE SCALE GENOMIC DNA]</scope>
    <source>
        <strain evidence="1 2">CT2</strain>
    </source>
</reference>
<organism evidence="1 2">
    <name type="scientific">Ceratobasidium theobromae</name>
    <dbReference type="NCBI Taxonomy" id="1582974"/>
    <lineage>
        <taxon>Eukaryota</taxon>
        <taxon>Fungi</taxon>
        <taxon>Dikarya</taxon>
        <taxon>Basidiomycota</taxon>
        <taxon>Agaricomycotina</taxon>
        <taxon>Agaricomycetes</taxon>
        <taxon>Cantharellales</taxon>
        <taxon>Ceratobasidiaceae</taxon>
        <taxon>Ceratobasidium</taxon>
    </lineage>
</organism>
<dbReference type="AlphaFoldDB" id="A0A5N5QDP9"/>
<dbReference type="Pfam" id="PF13374">
    <property type="entry name" value="TPR_10"/>
    <property type="match status" value="1"/>
</dbReference>
<dbReference type="InterPro" id="IPR011990">
    <property type="entry name" value="TPR-like_helical_dom_sf"/>
</dbReference>
<accession>A0A5N5QDP9</accession>
<dbReference type="PANTHER" id="PTHR46082:SF11">
    <property type="entry name" value="AAA+ ATPASE DOMAIN-CONTAINING PROTEIN-RELATED"/>
    <property type="match status" value="1"/>
</dbReference>
<name>A0A5N5QDP9_9AGAM</name>
<sequence length="141" mass="16227">MTYQQRKQWSKAEALQLQVVDTSKRVLGEEHPTTLAYMTALLLTYQTQGRHDRKAESLQANVLKIQKQQYGETHPDTLRIMSVLVASHMQQGRWDEAQSLQTQVADKMKSAPGDQNPETVSARKTLDLIKIMRLKASHRRR</sequence>
<dbReference type="Pfam" id="PF13424">
    <property type="entry name" value="TPR_12"/>
    <property type="match status" value="1"/>
</dbReference>
<dbReference type="InterPro" id="IPR053137">
    <property type="entry name" value="NLR-like"/>
</dbReference>
<dbReference type="OrthoDB" id="539810at2759"/>
<comment type="caution">
    <text evidence="1">The sequence shown here is derived from an EMBL/GenBank/DDBJ whole genome shotgun (WGS) entry which is preliminary data.</text>
</comment>
<evidence type="ECO:0008006" key="3">
    <source>
        <dbReference type="Google" id="ProtNLM"/>
    </source>
</evidence>
<protein>
    <recommendedName>
        <fullName evidence="3">Kinesin light chain</fullName>
    </recommendedName>
</protein>
<gene>
    <name evidence="1" type="ORF">CTheo_6772</name>
</gene>
<dbReference type="EMBL" id="SSOP01000229">
    <property type="protein sequence ID" value="KAB5589794.1"/>
    <property type="molecule type" value="Genomic_DNA"/>
</dbReference>
<dbReference type="Proteomes" id="UP000383932">
    <property type="component" value="Unassembled WGS sequence"/>
</dbReference>
<dbReference type="PANTHER" id="PTHR46082">
    <property type="entry name" value="ATP/GTP-BINDING PROTEIN-RELATED"/>
    <property type="match status" value="1"/>
</dbReference>
<evidence type="ECO:0000313" key="1">
    <source>
        <dbReference type="EMBL" id="KAB5589794.1"/>
    </source>
</evidence>
<dbReference type="SUPFAM" id="SSF48452">
    <property type="entry name" value="TPR-like"/>
    <property type="match status" value="1"/>
</dbReference>
<dbReference type="Gene3D" id="1.25.40.10">
    <property type="entry name" value="Tetratricopeptide repeat domain"/>
    <property type="match status" value="1"/>
</dbReference>
<evidence type="ECO:0000313" key="2">
    <source>
        <dbReference type="Proteomes" id="UP000383932"/>
    </source>
</evidence>
<proteinExistence type="predicted"/>
<keyword evidence="2" id="KW-1185">Reference proteome</keyword>